<dbReference type="InterPro" id="IPR014922">
    <property type="entry name" value="YdhG-like"/>
</dbReference>
<sequence length="130" mass="14452">MATSKNNIKNVDEYLATLSPAQKEHVKKIRQLIINVSAELEEGLTYSTPAYRVKGKLVVGIAAAKTHTGFYVMSETVIEQFKDKLRDYELAKTSFKIPLSKTISATLVKQIVLARINENSSTPLKTPAKK</sequence>
<feature type="domain" description="YdhG-like" evidence="1">
    <location>
        <begin position="22"/>
        <end position="115"/>
    </location>
</feature>
<dbReference type="AlphaFoldDB" id="A0A3N4PKI5"/>
<keyword evidence="3" id="KW-1185">Reference proteome</keyword>
<gene>
    <name evidence="2" type="ORF">EGT74_19495</name>
</gene>
<dbReference type="Gene3D" id="3.90.1150.200">
    <property type="match status" value="1"/>
</dbReference>
<evidence type="ECO:0000313" key="2">
    <source>
        <dbReference type="EMBL" id="RPE09192.1"/>
    </source>
</evidence>
<protein>
    <submittedName>
        <fullName evidence="2">DUF1801 domain-containing protein</fullName>
    </submittedName>
</protein>
<dbReference type="RefSeq" id="WP_123848189.1">
    <property type="nucleotide sequence ID" value="NZ_RPDH01000002.1"/>
</dbReference>
<evidence type="ECO:0000313" key="3">
    <source>
        <dbReference type="Proteomes" id="UP000278351"/>
    </source>
</evidence>
<reference evidence="2 3" key="1">
    <citation type="submission" date="2018-11" db="EMBL/GenBank/DDBJ databases">
        <title>Chitinophaga lutea sp.nov., isolate from arsenic contaminated soil.</title>
        <authorList>
            <person name="Zong Y."/>
        </authorList>
    </citation>
    <scope>NUCLEOTIDE SEQUENCE [LARGE SCALE GENOMIC DNA]</scope>
    <source>
        <strain evidence="2 3">ZY74</strain>
    </source>
</reference>
<dbReference type="OrthoDB" id="115213at2"/>
<dbReference type="Proteomes" id="UP000278351">
    <property type="component" value="Unassembled WGS sequence"/>
</dbReference>
<dbReference type="Pfam" id="PF08818">
    <property type="entry name" value="DUF1801"/>
    <property type="match status" value="1"/>
</dbReference>
<accession>A0A3N4PKI5</accession>
<proteinExistence type="predicted"/>
<organism evidence="2 3">
    <name type="scientific">Chitinophaga lutea</name>
    <dbReference type="NCBI Taxonomy" id="2488634"/>
    <lineage>
        <taxon>Bacteria</taxon>
        <taxon>Pseudomonadati</taxon>
        <taxon>Bacteroidota</taxon>
        <taxon>Chitinophagia</taxon>
        <taxon>Chitinophagales</taxon>
        <taxon>Chitinophagaceae</taxon>
        <taxon>Chitinophaga</taxon>
    </lineage>
</organism>
<comment type="caution">
    <text evidence="2">The sequence shown here is derived from an EMBL/GenBank/DDBJ whole genome shotgun (WGS) entry which is preliminary data.</text>
</comment>
<name>A0A3N4PKI5_9BACT</name>
<evidence type="ECO:0000259" key="1">
    <source>
        <dbReference type="Pfam" id="PF08818"/>
    </source>
</evidence>
<dbReference type="SUPFAM" id="SSF159888">
    <property type="entry name" value="YdhG-like"/>
    <property type="match status" value="1"/>
</dbReference>
<dbReference type="EMBL" id="RPDH01000002">
    <property type="protein sequence ID" value="RPE09192.1"/>
    <property type="molecule type" value="Genomic_DNA"/>
</dbReference>